<evidence type="ECO:0000313" key="1">
    <source>
        <dbReference type="EMBL" id="PIL23070.1"/>
    </source>
</evidence>
<sequence length="197" mass="22478">MAHAPGNPPDGPWMTYMDAVRALESGQLPGHQPLKQWEDPTKLNIEVNAYGWQGQHALVRLHLPKEDDFENARLAALFMIFDFKHTKPWLCEFCGEPSRETHMQFVPYVTLDVCRMPVFIHHICDMDKASCRAAMRTVHDRLNSQHGWLMGPHAPPLSKPPDEIYPLGASCATCKTDESARVDMKRCSACKMTRYCR</sequence>
<organism evidence="1 2">
    <name type="scientific">Ganoderma sinense ZZ0214-1</name>
    <dbReference type="NCBI Taxonomy" id="1077348"/>
    <lineage>
        <taxon>Eukaryota</taxon>
        <taxon>Fungi</taxon>
        <taxon>Dikarya</taxon>
        <taxon>Basidiomycota</taxon>
        <taxon>Agaricomycotina</taxon>
        <taxon>Agaricomycetes</taxon>
        <taxon>Polyporales</taxon>
        <taxon>Polyporaceae</taxon>
        <taxon>Ganoderma</taxon>
    </lineage>
</organism>
<dbReference type="EMBL" id="AYKW01000068">
    <property type="protein sequence ID" value="PIL23070.1"/>
    <property type="molecule type" value="Genomic_DNA"/>
</dbReference>
<comment type="caution">
    <text evidence="1">The sequence shown here is derived from an EMBL/GenBank/DDBJ whole genome shotgun (WGS) entry which is preliminary data.</text>
</comment>
<dbReference type="AlphaFoldDB" id="A0A2G8RNJ7"/>
<evidence type="ECO:0000313" key="2">
    <source>
        <dbReference type="Proteomes" id="UP000230002"/>
    </source>
</evidence>
<reference evidence="1 2" key="1">
    <citation type="journal article" date="2015" name="Sci. Rep.">
        <title>Chromosome-level genome map provides insights into diverse defense mechanisms in the medicinal fungus Ganoderma sinense.</title>
        <authorList>
            <person name="Zhu Y."/>
            <person name="Xu J."/>
            <person name="Sun C."/>
            <person name="Zhou S."/>
            <person name="Xu H."/>
            <person name="Nelson D.R."/>
            <person name="Qian J."/>
            <person name="Song J."/>
            <person name="Luo H."/>
            <person name="Xiang L."/>
            <person name="Li Y."/>
            <person name="Xu Z."/>
            <person name="Ji A."/>
            <person name="Wang L."/>
            <person name="Lu S."/>
            <person name="Hayward A."/>
            <person name="Sun W."/>
            <person name="Li X."/>
            <person name="Schwartz D.C."/>
            <person name="Wang Y."/>
            <person name="Chen S."/>
        </authorList>
    </citation>
    <scope>NUCLEOTIDE SEQUENCE [LARGE SCALE GENOMIC DNA]</scope>
    <source>
        <strain evidence="1 2">ZZ0214-1</strain>
    </source>
</reference>
<name>A0A2G8RNJ7_9APHY</name>
<dbReference type="OrthoDB" id="9922773at2759"/>
<dbReference type="Proteomes" id="UP000230002">
    <property type="component" value="Unassembled WGS sequence"/>
</dbReference>
<protein>
    <recommendedName>
        <fullName evidence="3">MYND-type domain-containing protein</fullName>
    </recommendedName>
</protein>
<accession>A0A2G8RNJ7</accession>
<dbReference type="STRING" id="1077348.A0A2G8RNJ7"/>
<gene>
    <name evidence="1" type="ORF">GSI_14377</name>
</gene>
<evidence type="ECO:0008006" key="3">
    <source>
        <dbReference type="Google" id="ProtNLM"/>
    </source>
</evidence>
<proteinExistence type="predicted"/>
<keyword evidence="2" id="KW-1185">Reference proteome</keyword>